<dbReference type="Proteomes" id="UP001501736">
    <property type="component" value="Unassembled WGS sequence"/>
</dbReference>
<name>A0ABP6RMX7_9MICC</name>
<organism evidence="2 3">
    <name type="scientific">Nesterenkonia halobia</name>
    <dbReference type="NCBI Taxonomy" id="37922"/>
    <lineage>
        <taxon>Bacteria</taxon>
        <taxon>Bacillati</taxon>
        <taxon>Actinomycetota</taxon>
        <taxon>Actinomycetes</taxon>
        <taxon>Micrococcales</taxon>
        <taxon>Micrococcaceae</taxon>
        <taxon>Nesterenkonia</taxon>
    </lineage>
</organism>
<feature type="compositionally biased region" description="Basic and acidic residues" evidence="1">
    <location>
        <begin position="100"/>
        <end position="119"/>
    </location>
</feature>
<proteinExistence type="predicted"/>
<reference evidence="3" key="1">
    <citation type="journal article" date="2019" name="Int. J. Syst. Evol. Microbiol.">
        <title>The Global Catalogue of Microorganisms (GCM) 10K type strain sequencing project: providing services to taxonomists for standard genome sequencing and annotation.</title>
        <authorList>
            <consortium name="The Broad Institute Genomics Platform"/>
            <consortium name="The Broad Institute Genome Sequencing Center for Infectious Disease"/>
            <person name="Wu L."/>
            <person name="Ma J."/>
        </authorList>
    </citation>
    <scope>NUCLEOTIDE SEQUENCE [LARGE SCALE GENOMIC DNA]</scope>
    <source>
        <strain evidence="3">JCM 11483</strain>
    </source>
</reference>
<gene>
    <name evidence="2" type="ORF">GCM10020260_27100</name>
</gene>
<dbReference type="InterPro" id="IPR021391">
    <property type="entry name" value="DUF3027"/>
</dbReference>
<comment type="caution">
    <text evidence="2">The sequence shown here is derived from an EMBL/GenBank/DDBJ whole genome shotgun (WGS) entry which is preliminary data.</text>
</comment>
<feature type="compositionally biased region" description="Low complexity" evidence="1">
    <location>
        <begin position="120"/>
        <end position="131"/>
    </location>
</feature>
<dbReference type="EMBL" id="BAAAYG010000018">
    <property type="protein sequence ID" value="GAA3288471.1"/>
    <property type="molecule type" value="Genomic_DNA"/>
</dbReference>
<keyword evidence="3" id="KW-1185">Reference proteome</keyword>
<evidence type="ECO:0000313" key="3">
    <source>
        <dbReference type="Proteomes" id="UP001501736"/>
    </source>
</evidence>
<dbReference type="Pfam" id="PF11228">
    <property type="entry name" value="DUF3027"/>
    <property type="match status" value="1"/>
</dbReference>
<feature type="region of interest" description="Disordered" evidence="1">
    <location>
        <begin position="100"/>
        <end position="131"/>
    </location>
</feature>
<dbReference type="RefSeq" id="WP_344722330.1">
    <property type="nucleotide sequence ID" value="NZ_BAAAYG010000018.1"/>
</dbReference>
<accession>A0ABP6RMX7</accession>
<sequence length="131" mass="14398">MARRDAVLTAATDLAREALADIAPAEQIGDHLTVKAEEDRLHTHRFAAHLTGYRGWEWYVTVARAPRSKRVTVCELGLLPGDDALLSPKWIPWVERMDAEEKAQAREQEAEIAAEKAAEQAEAGQGAAQQG</sequence>
<protein>
    <recommendedName>
        <fullName evidence="4">DUF3027 domain-containing protein</fullName>
    </recommendedName>
</protein>
<evidence type="ECO:0008006" key="4">
    <source>
        <dbReference type="Google" id="ProtNLM"/>
    </source>
</evidence>
<evidence type="ECO:0000313" key="2">
    <source>
        <dbReference type="EMBL" id="GAA3288471.1"/>
    </source>
</evidence>
<evidence type="ECO:0000256" key="1">
    <source>
        <dbReference type="SAM" id="MobiDB-lite"/>
    </source>
</evidence>